<reference evidence="3" key="1">
    <citation type="submission" date="2017-06" db="EMBL/GenBank/DDBJ databases">
        <title>Genome analysis of Fimbriiglobus ruber SP5, the first member of the order Planctomycetales with confirmed chitinolytic capability.</title>
        <authorList>
            <person name="Ravin N.V."/>
            <person name="Rakitin A.L."/>
            <person name="Ivanova A.A."/>
            <person name="Beletsky A.V."/>
            <person name="Kulichevskaya I.S."/>
            <person name="Mardanov A.V."/>
            <person name="Dedysh S.N."/>
        </authorList>
    </citation>
    <scope>NUCLEOTIDE SEQUENCE [LARGE SCALE GENOMIC DNA]</scope>
    <source>
        <strain evidence="3">SP5</strain>
    </source>
</reference>
<proteinExistence type="predicted"/>
<organism evidence="2 3">
    <name type="scientific">Fimbriiglobus ruber</name>
    <dbReference type="NCBI Taxonomy" id="1908690"/>
    <lineage>
        <taxon>Bacteria</taxon>
        <taxon>Pseudomonadati</taxon>
        <taxon>Planctomycetota</taxon>
        <taxon>Planctomycetia</taxon>
        <taxon>Gemmatales</taxon>
        <taxon>Gemmataceae</taxon>
        <taxon>Fimbriiglobus</taxon>
    </lineage>
</organism>
<dbReference type="EMBL" id="NIDE01000005">
    <property type="protein sequence ID" value="OWK41649.1"/>
    <property type="molecule type" value="Genomic_DNA"/>
</dbReference>
<protein>
    <submittedName>
        <fullName evidence="2">Uncharacterized protein</fullName>
    </submittedName>
</protein>
<sequence>MRHEPSSWKNVSRPAGRRLAGRFGNGSTGPGSRGTGAVTGCRRLAGAHVTTGGMVTGSS</sequence>
<dbReference type="Proteomes" id="UP000214646">
    <property type="component" value="Unassembled WGS sequence"/>
</dbReference>
<accession>A0A225DWT0</accession>
<evidence type="ECO:0000313" key="3">
    <source>
        <dbReference type="Proteomes" id="UP000214646"/>
    </source>
</evidence>
<dbReference type="AlphaFoldDB" id="A0A225DWT0"/>
<comment type="caution">
    <text evidence="2">The sequence shown here is derived from an EMBL/GenBank/DDBJ whole genome shotgun (WGS) entry which is preliminary data.</text>
</comment>
<feature type="compositionally biased region" description="Gly residues" evidence="1">
    <location>
        <begin position="23"/>
        <end position="34"/>
    </location>
</feature>
<feature type="region of interest" description="Disordered" evidence="1">
    <location>
        <begin position="1"/>
        <end position="38"/>
    </location>
</feature>
<evidence type="ECO:0000313" key="2">
    <source>
        <dbReference type="EMBL" id="OWK41649.1"/>
    </source>
</evidence>
<keyword evidence="3" id="KW-1185">Reference proteome</keyword>
<evidence type="ECO:0000256" key="1">
    <source>
        <dbReference type="SAM" id="MobiDB-lite"/>
    </source>
</evidence>
<gene>
    <name evidence="2" type="ORF">FRUB_03727</name>
</gene>
<name>A0A225DWT0_9BACT</name>